<sequence>MTTDEDGETIEGRMDRLEQDRRDDKRKETERVLKNAITVWPQFRKSWTEVKPIADSLEKQGVSYEEAIQRAYFAINPEEAEQSGRLVEKATQIQNKEGTFSSTQGSSKVIHENKGSYELTAGDKEIARILGNDEKLYQKHADLLKALNL</sequence>
<organism evidence="2">
    <name type="scientific">marine sediment metagenome</name>
    <dbReference type="NCBI Taxonomy" id="412755"/>
    <lineage>
        <taxon>unclassified sequences</taxon>
        <taxon>metagenomes</taxon>
        <taxon>ecological metagenomes</taxon>
    </lineage>
</organism>
<evidence type="ECO:0000256" key="1">
    <source>
        <dbReference type="SAM" id="MobiDB-lite"/>
    </source>
</evidence>
<proteinExistence type="predicted"/>
<comment type="caution">
    <text evidence="2">The sequence shown here is derived from an EMBL/GenBank/DDBJ whole genome shotgun (WGS) entry which is preliminary data.</text>
</comment>
<dbReference type="EMBL" id="LAZR01017549">
    <property type="protein sequence ID" value="KKL99937.1"/>
    <property type="molecule type" value="Genomic_DNA"/>
</dbReference>
<dbReference type="AlphaFoldDB" id="A0A0F9JLW0"/>
<feature type="region of interest" description="Disordered" evidence="1">
    <location>
        <begin position="1"/>
        <end position="28"/>
    </location>
</feature>
<accession>A0A0F9JLW0</accession>
<evidence type="ECO:0000313" key="2">
    <source>
        <dbReference type="EMBL" id="KKL99937.1"/>
    </source>
</evidence>
<gene>
    <name evidence="2" type="ORF">LCGC14_1809410</name>
</gene>
<protein>
    <submittedName>
        <fullName evidence="2">Uncharacterized protein</fullName>
    </submittedName>
</protein>
<reference evidence="2" key="1">
    <citation type="journal article" date="2015" name="Nature">
        <title>Complex archaea that bridge the gap between prokaryotes and eukaryotes.</title>
        <authorList>
            <person name="Spang A."/>
            <person name="Saw J.H."/>
            <person name="Jorgensen S.L."/>
            <person name="Zaremba-Niedzwiedzka K."/>
            <person name="Martijn J."/>
            <person name="Lind A.E."/>
            <person name="van Eijk R."/>
            <person name="Schleper C."/>
            <person name="Guy L."/>
            <person name="Ettema T.J."/>
        </authorList>
    </citation>
    <scope>NUCLEOTIDE SEQUENCE</scope>
</reference>
<name>A0A0F9JLW0_9ZZZZ</name>
<feature type="compositionally biased region" description="Basic and acidic residues" evidence="1">
    <location>
        <begin position="10"/>
        <end position="28"/>
    </location>
</feature>